<organism evidence="4 5">
    <name type="scientific">Verminephrobacter aporrectodeae subsp. tuberculatae</name>
    <dbReference type="NCBI Taxonomy" id="1110392"/>
    <lineage>
        <taxon>Bacteria</taxon>
        <taxon>Pseudomonadati</taxon>
        <taxon>Pseudomonadota</taxon>
        <taxon>Betaproteobacteria</taxon>
        <taxon>Burkholderiales</taxon>
        <taxon>Comamonadaceae</taxon>
        <taxon>Verminephrobacter</taxon>
    </lineage>
</organism>
<evidence type="ECO:0000256" key="2">
    <source>
        <dbReference type="ARBA" id="ARBA00022737"/>
    </source>
</evidence>
<comment type="caution">
    <text evidence="4">The sequence shown here is derived from an EMBL/GenBank/DDBJ whole genome shotgun (WGS) entry which is preliminary data.</text>
</comment>
<dbReference type="InterPro" id="IPR018357">
    <property type="entry name" value="Hexapep_transf_CS"/>
</dbReference>
<dbReference type="RefSeq" id="WP_265258441.1">
    <property type="nucleotide sequence ID" value="NZ_QZCV01000002.1"/>
</dbReference>
<dbReference type="EMBL" id="QZCW01000002">
    <property type="protein sequence ID" value="MCW5321518.1"/>
    <property type="molecule type" value="Genomic_DNA"/>
</dbReference>
<keyword evidence="5" id="KW-1185">Reference proteome</keyword>
<keyword evidence="1" id="KW-0808">Transferase</keyword>
<dbReference type="InterPro" id="IPR051159">
    <property type="entry name" value="Hexapeptide_acetyltransf"/>
</dbReference>
<evidence type="ECO:0000313" key="4">
    <source>
        <dbReference type="EMBL" id="MCW5321518.1"/>
    </source>
</evidence>
<dbReference type="Pfam" id="PF00132">
    <property type="entry name" value="Hexapep"/>
    <property type="match status" value="1"/>
</dbReference>
<name>A0ABT3KT70_9BURK</name>
<dbReference type="PROSITE" id="PS00101">
    <property type="entry name" value="HEXAPEP_TRANSFERASES"/>
    <property type="match status" value="1"/>
</dbReference>
<dbReference type="PANTHER" id="PTHR23416">
    <property type="entry name" value="SIALIC ACID SYNTHASE-RELATED"/>
    <property type="match status" value="1"/>
</dbReference>
<dbReference type="PANTHER" id="PTHR23416:SF78">
    <property type="entry name" value="LIPOPOLYSACCHARIDE BIOSYNTHESIS O-ACETYL TRANSFERASE WBBJ-RELATED"/>
    <property type="match status" value="1"/>
</dbReference>
<proteinExistence type="predicted"/>
<reference evidence="5" key="1">
    <citation type="submission" date="2023-07" db="EMBL/GenBank/DDBJ databases">
        <title>Verminephrobacter genomes.</title>
        <authorList>
            <person name="Lund M.B."/>
        </authorList>
    </citation>
    <scope>NUCLEOTIDE SEQUENCE [LARGE SCALE GENOMIC DNA]</scope>
    <source>
        <strain evidence="5">AtM5-05</strain>
    </source>
</reference>
<dbReference type="Gene3D" id="2.160.10.10">
    <property type="entry name" value="Hexapeptide repeat proteins"/>
    <property type="match status" value="1"/>
</dbReference>
<keyword evidence="2" id="KW-0677">Repeat</keyword>
<evidence type="ECO:0000256" key="3">
    <source>
        <dbReference type="ARBA" id="ARBA00023315"/>
    </source>
</evidence>
<gene>
    <name evidence="4" type="ORF">D5039_10260</name>
</gene>
<dbReference type="InterPro" id="IPR001451">
    <property type="entry name" value="Hexapep"/>
</dbReference>
<evidence type="ECO:0000256" key="1">
    <source>
        <dbReference type="ARBA" id="ARBA00022679"/>
    </source>
</evidence>
<protein>
    <submittedName>
        <fullName evidence="4">Acyltransferase</fullName>
    </submittedName>
</protein>
<dbReference type="SUPFAM" id="SSF51161">
    <property type="entry name" value="Trimeric LpxA-like enzymes"/>
    <property type="match status" value="1"/>
</dbReference>
<sequence>MLLGVPDVTPAHDGVDSLGADCRIDPSVSVMRFGQRAGVLCLADGVSIYAQTRLVLGDVLADPGVGMRIGARTIVNVGAYLSGEGGLEIGADVLIGPHAKLLSAGHAIDGGDAIIARNRITRAKITVEDGAWIGAGAIVLEGVRIGRGAVVAAGALVRRDVPAGMIAAGVPAALVRPRRGLAVPGPVPAQGWGRRVWARLTRR</sequence>
<accession>A0ABT3KT70</accession>
<evidence type="ECO:0000313" key="5">
    <source>
        <dbReference type="Proteomes" id="UP001208935"/>
    </source>
</evidence>
<keyword evidence="3 4" id="KW-0012">Acyltransferase</keyword>
<dbReference type="Proteomes" id="UP001208935">
    <property type="component" value="Unassembled WGS sequence"/>
</dbReference>
<dbReference type="GO" id="GO:0016746">
    <property type="term" value="F:acyltransferase activity"/>
    <property type="evidence" value="ECO:0007669"/>
    <property type="project" value="UniProtKB-KW"/>
</dbReference>
<dbReference type="InterPro" id="IPR011004">
    <property type="entry name" value="Trimer_LpxA-like_sf"/>
</dbReference>
<dbReference type="CDD" id="cd04647">
    <property type="entry name" value="LbH_MAT_like"/>
    <property type="match status" value="1"/>
</dbReference>